<keyword evidence="2" id="KW-1133">Transmembrane helix</keyword>
<dbReference type="GeneID" id="19402468"/>
<dbReference type="EMBL" id="KB908814">
    <property type="protein sequence ID" value="EOA84323.1"/>
    <property type="molecule type" value="Genomic_DNA"/>
</dbReference>
<reference evidence="3 4" key="2">
    <citation type="journal article" date="2013" name="PLoS Genet.">
        <title>Comparative genome structure, secondary metabolite, and effector coding capacity across Cochliobolus pathogens.</title>
        <authorList>
            <person name="Condon B.J."/>
            <person name="Leng Y."/>
            <person name="Wu D."/>
            <person name="Bushley K.E."/>
            <person name="Ohm R.A."/>
            <person name="Otillar R."/>
            <person name="Martin J."/>
            <person name="Schackwitz W."/>
            <person name="Grimwood J."/>
            <person name="MohdZainudin N."/>
            <person name="Xue C."/>
            <person name="Wang R."/>
            <person name="Manning V.A."/>
            <person name="Dhillon B."/>
            <person name="Tu Z.J."/>
            <person name="Steffenson B.J."/>
            <person name="Salamov A."/>
            <person name="Sun H."/>
            <person name="Lowry S."/>
            <person name="LaButti K."/>
            <person name="Han J."/>
            <person name="Copeland A."/>
            <person name="Lindquist E."/>
            <person name="Barry K."/>
            <person name="Schmutz J."/>
            <person name="Baker S.E."/>
            <person name="Ciuffetti L.M."/>
            <person name="Grigoriev I.V."/>
            <person name="Zhong S."/>
            <person name="Turgeon B.G."/>
        </authorList>
    </citation>
    <scope>NUCLEOTIDE SEQUENCE [LARGE SCALE GENOMIC DNA]</scope>
    <source>
        <strain evidence="4">28A</strain>
    </source>
</reference>
<keyword evidence="4" id="KW-1185">Reference proteome</keyword>
<dbReference type="eggNOG" id="ENOG502S9H1">
    <property type="taxonomic scope" value="Eukaryota"/>
</dbReference>
<gene>
    <name evidence="3" type="ORF">SETTUDRAFT_21679</name>
</gene>
<protein>
    <submittedName>
        <fullName evidence="3">Uncharacterized protein</fullName>
    </submittedName>
</protein>
<accession>R0JTB3</accession>
<dbReference type="OrthoDB" id="2559326at2759"/>
<proteinExistence type="predicted"/>
<reference evidence="3 4" key="1">
    <citation type="journal article" date="2012" name="PLoS Pathog.">
        <title>Diverse lifestyles and strategies of plant pathogenesis encoded in the genomes of eighteen Dothideomycetes fungi.</title>
        <authorList>
            <person name="Ohm R.A."/>
            <person name="Feau N."/>
            <person name="Henrissat B."/>
            <person name="Schoch C.L."/>
            <person name="Horwitz B.A."/>
            <person name="Barry K.W."/>
            <person name="Condon B.J."/>
            <person name="Copeland A.C."/>
            <person name="Dhillon B."/>
            <person name="Glaser F."/>
            <person name="Hesse C.N."/>
            <person name="Kosti I."/>
            <person name="LaButti K."/>
            <person name="Lindquist E.A."/>
            <person name="Lucas S."/>
            <person name="Salamov A.A."/>
            <person name="Bradshaw R.E."/>
            <person name="Ciuffetti L."/>
            <person name="Hamelin R.C."/>
            <person name="Kema G.H.J."/>
            <person name="Lawrence C."/>
            <person name="Scott J.A."/>
            <person name="Spatafora J.W."/>
            <person name="Turgeon B.G."/>
            <person name="de Wit P.J.G.M."/>
            <person name="Zhong S."/>
            <person name="Goodwin S.B."/>
            <person name="Grigoriev I.V."/>
        </authorList>
    </citation>
    <scope>NUCLEOTIDE SEQUENCE [LARGE SCALE GENOMIC DNA]</scope>
    <source>
        <strain evidence="4">28A</strain>
    </source>
</reference>
<feature type="transmembrane region" description="Helical" evidence="2">
    <location>
        <begin position="6"/>
        <end position="25"/>
    </location>
</feature>
<feature type="region of interest" description="Disordered" evidence="1">
    <location>
        <begin position="49"/>
        <end position="152"/>
    </location>
</feature>
<feature type="compositionally biased region" description="Basic and acidic residues" evidence="1">
    <location>
        <begin position="122"/>
        <end position="152"/>
    </location>
</feature>
<dbReference type="InterPro" id="IPR031833">
    <property type="entry name" value="DUF4748"/>
</dbReference>
<dbReference type="HOGENOM" id="CLU_120625_1_0_1"/>
<dbReference type="Pfam" id="PF15932">
    <property type="entry name" value="DUF4748"/>
    <property type="match status" value="1"/>
</dbReference>
<dbReference type="Proteomes" id="UP000016935">
    <property type="component" value="Unassembled WGS sequence"/>
</dbReference>
<evidence type="ECO:0000256" key="2">
    <source>
        <dbReference type="SAM" id="Phobius"/>
    </source>
</evidence>
<evidence type="ECO:0000313" key="3">
    <source>
        <dbReference type="EMBL" id="EOA84323.1"/>
    </source>
</evidence>
<keyword evidence="2" id="KW-0812">Transmembrane</keyword>
<evidence type="ECO:0000313" key="4">
    <source>
        <dbReference type="Proteomes" id="UP000016935"/>
    </source>
</evidence>
<feature type="compositionally biased region" description="Low complexity" evidence="1">
    <location>
        <begin position="57"/>
        <end position="69"/>
    </location>
</feature>
<feature type="compositionally biased region" description="Gly residues" evidence="1">
    <location>
        <begin position="96"/>
        <end position="106"/>
    </location>
</feature>
<dbReference type="PANTHER" id="PTHR41800">
    <property type="entry name" value="EXPRESSED PROTEIN"/>
    <property type="match status" value="1"/>
</dbReference>
<name>R0JTB3_EXST2</name>
<organism evidence="3 4">
    <name type="scientific">Exserohilum turcicum (strain 28A)</name>
    <name type="common">Northern leaf blight fungus</name>
    <name type="synonym">Setosphaeria turcica</name>
    <dbReference type="NCBI Taxonomy" id="671987"/>
    <lineage>
        <taxon>Eukaryota</taxon>
        <taxon>Fungi</taxon>
        <taxon>Dikarya</taxon>
        <taxon>Ascomycota</taxon>
        <taxon>Pezizomycotina</taxon>
        <taxon>Dothideomycetes</taxon>
        <taxon>Pleosporomycetidae</taxon>
        <taxon>Pleosporales</taxon>
        <taxon>Pleosporineae</taxon>
        <taxon>Pleosporaceae</taxon>
        <taxon>Exserohilum</taxon>
    </lineage>
</organism>
<evidence type="ECO:0000256" key="1">
    <source>
        <dbReference type="SAM" id="MobiDB-lite"/>
    </source>
</evidence>
<dbReference type="PANTHER" id="PTHR41800:SF1">
    <property type="entry name" value="EXPRESSED PROTEIN"/>
    <property type="match status" value="1"/>
</dbReference>
<dbReference type="AlphaFoldDB" id="R0JTB3"/>
<sequence>MNTVKSVYYGWATLIVAGGGAYFFAKRSINADRAHKAELDRQKRARIYEMEHGLQMSSSSSNTTPLNPSARPGSAQAAPQSITSEVGRLRSEQGGSASGNGNGGGEANPSVQASQDPAPTRHAPENEGQRVGEKSKYEASDVYRSRKGDRFS</sequence>
<dbReference type="RefSeq" id="XP_008028050.1">
    <property type="nucleotide sequence ID" value="XM_008029859.1"/>
</dbReference>
<keyword evidence="2" id="KW-0472">Membrane</keyword>